<feature type="compositionally biased region" description="Basic residues" evidence="1">
    <location>
        <begin position="366"/>
        <end position="375"/>
    </location>
</feature>
<feature type="compositionally biased region" description="Low complexity" evidence="1">
    <location>
        <begin position="566"/>
        <end position="578"/>
    </location>
</feature>
<organism evidence="3 4">
    <name type="scientific">Aphanomyces astaci</name>
    <name type="common">Crayfish plague agent</name>
    <dbReference type="NCBI Taxonomy" id="112090"/>
    <lineage>
        <taxon>Eukaryota</taxon>
        <taxon>Sar</taxon>
        <taxon>Stramenopiles</taxon>
        <taxon>Oomycota</taxon>
        <taxon>Saprolegniomycetes</taxon>
        <taxon>Saprolegniales</taxon>
        <taxon>Verrucalvaceae</taxon>
        <taxon>Aphanomyces</taxon>
    </lineage>
</organism>
<comment type="caution">
    <text evidence="3">The sequence shown here is derived from an EMBL/GenBank/DDBJ whole genome shotgun (WGS) entry which is preliminary data.</text>
</comment>
<feature type="compositionally biased region" description="Basic and acidic residues" evidence="1">
    <location>
        <begin position="376"/>
        <end position="396"/>
    </location>
</feature>
<dbReference type="VEuPathDB" id="FungiDB:H257_16539"/>
<dbReference type="AlphaFoldDB" id="A0A6A4ZDH8"/>
<reference evidence="3 4" key="1">
    <citation type="submission" date="2019-06" db="EMBL/GenBank/DDBJ databases">
        <title>Genomics analysis of Aphanomyces spp. identifies a new class of oomycete effector associated with host adaptation.</title>
        <authorList>
            <person name="Gaulin E."/>
        </authorList>
    </citation>
    <scope>NUCLEOTIDE SEQUENCE [LARGE SCALE GENOMIC DNA]</scope>
    <source>
        <strain evidence="3 4">E</strain>
    </source>
</reference>
<proteinExistence type="predicted"/>
<accession>A0A6A4ZDH8</accession>
<dbReference type="VEuPathDB" id="FungiDB:H257_15018"/>
<protein>
    <recommendedName>
        <fullName evidence="2">Retrovirus-related Pol polyprotein from transposon TNT 1-94-like beta-barrel domain-containing protein</fullName>
    </recommendedName>
</protein>
<sequence>MSPHSTSAPLYNGPPLDDHNRTSLDWKPLFISQADGHEFTQFYMNKAYVPSDLERSILSILDDDVQVDKLKHPELYHVDPDLSEDGLAARHKVIADHVQSVKSATLKSETAKSLSRLRALALTFLNSSMVDSLRKLFSNIACPFTLYESIVSRFENNPLTSDPGVLNAQSQKVKYHDGDCLDTLLADVKSIASQYRTAMIPSSLEITAAEYDAFLWANHYMVKLSEVFLDDKQIWDLIRAISCNAKAPGQPCAVAAIDVAIKDTLATRHLRSLALGEHGTADSAPTRSHLINAAVVDAIASPVGLVSTRMLPSYAHPKCHSHSGPACFYCGDPTHVLTNCKVLASDYSRDTKRNGFPQEVFEKHCKKSARRLSSRKIRDDHPRRDDYDRDNGDDRGGGSAGAPRGRGRGAPSKRDPPRSRSRNRGGDDRNRTWRDEGYRGRSRRGVSPTSQSSSPRRTQVTLNSDSHSDCPHVTSSITIEKCVVAPNSGDRVDPPGGLYRSRRDVVSSSDIGVTLVSTASVVPVHRPGNLSRLDDVDRGATPTRCDHSPIGTGDRAPNSLLHGRVGHVVTTTTPPSSGHRVDRDDHHRPSKRVCRTPPSSHPQRDTSAPDSILDQIVPPTACADMTTDRHRGASPPIHVVVAANNQFALKVMLTGHASSPENHDLPSSVINPPGKFAALSEHWIVDSGATSSCTPYQDYFSSYVPCALSLTVGNGSKLPVVGYGSISMETLMSATDVTLPMRSRALRLKFGLHCPQLRFNLLSVAHAADDGYAIAFPSRSMCTITTPIGDVVSASTNAMGLFSFHAIPYGRLKVGQAAPAIDPLENKVLLTQFRALEKRIADFSKSRASRTVIDDLHMYAYSGIYRYAHLL</sequence>
<name>A0A6A4ZDH8_APHAT</name>
<dbReference type="InterPro" id="IPR054722">
    <property type="entry name" value="PolX-like_BBD"/>
</dbReference>
<evidence type="ECO:0000259" key="2">
    <source>
        <dbReference type="Pfam" id="PF22936"/>
    </source>
</evidence>
<feature type="compositionally biased region" description="Low complexity" evidence="1">
    <location>
        <begin position="445"/>
        <end position="460"/>
    </location>
</feature>
<dbReference type="Proteomes" id="UP000469452">
    <property type="component" value="Unassembled WGS sequence"/>
</dbReference>
<feature type="region of interest" description="Disordered" evidence="1">
    <location>
        <begin position="528"/>
        <end position="612"/>
    </location>
</feature>
<evidence type="ECO:0000256" key="1">
    <source>
        <dbReference type="SAM" id="MobiDB-lite"/>
    </source>
</evidence>
<feature type="region of interest" description="Disordered" evidence="1">
    <location>
        <begin position="366"/>
        <end position="472"/>
    </location>
</feature>
<feature type="compositionally biased region" description="Basic and acidic residues" evidence="1">
    <location>
        <begin position="412"/>
        <end position="439"/>
    </location>
</feature>
<feature type="domain" description="Retrovirus-related Pol polyprotein from transposon TNT 1-94-like beta-barrel" evidence="2">
    <location>
        <begin position="683"/>
        <end position="772"/>
    </location>
</feature>
<dbReference type="EMBL" id="VJMI01020146">
    <property type="protein sequence ID" value="KAF0705296.1"/>
    <property type="molecule type" value="Genomic_DNA"/>
</dbReference>
<dbReference type="Pfam" id="PF22936">
    <property type="entry name" value="Pol_BBD"/>
    <property type="match status" value="1"/>
</dbReference>
<evidence type="ECO:0000313" key="4">
    <source>
        <dbReference type="Proteomes" id="UP000469452"/>
    </source>
</evidence>
<gene>
    <name evidence="3" type="ORF">AaE_014580</name>
</gene>
<feature type="non-terminal residue" evidence="3">
    <location>
        <position position="871"/>
    </location>
</feature>
<evidence type="ECO:0000313" key="3">
    <source>
        <dbReference type="EMBL" id="KAF0705296.1"/>
    </source>
</evidence>